<keyword evidence="3" id="KW-0326">Glycosidase</keyword>
<evidence type="ECO:0000313" key="6">
    <source>
        <dbReference type="Proteomes" id="UP001610335"/>
    </source>
</evidence>
<dbReference type="EMBL" id="JBFXLS010000098">
    <property type="protein sequence ID" value="KAL2816775.1"/>
    <property type="molecule type" value="Genomic_DNA"/>
</dbReference>
<dbReference type="SUPFAM" id="SSF51445">
    <property type="entry name" value="(Trans)glycosidases"/>
    <property type="match status" value="1"/>
</dbReference>
<evidence type="ECO:0000256" key="2">
    <source>
        <dbReference type="ARBA" id="ARBA00022801"/>
    </source>
</evidence>
<protein>
    <submittedName>
        <fullName evidence="5">Uncharacterized protein</fullName>
    </submittedName>
</protein>
<reference evidence="5 6" key="1">
    <citation type="submission" date="2024-07" db="EMBL/GenBank/DDBJ databases">
        <title>Section-level genome sequencing and comparative genomics of Aspergillus sections Usti and Cavernicolus.</title>
        <authorList>
            <consortium name="Lawrence Berkeley National Laboratory"/>
            <person name="Nybo J.L."/>
            <person name="Vesth T.C."/>
            <person name="Theobald S."/>
            <person name="Frisvad J.C."/>
            <person name="Larsen T.O."/>
            <person name="Kjaerboelling I."/>
            <person name="Rothschild-Mancinelli K."/>
            <person name="Lyhne E.K."/>
            <person name="Kogle M.E."/>
            <person name="Barry K."/>
            <person name="Clum A."/>
            <person name="Na H."/>
            <person name="Ledsgaard L."/>
            <person name="Lin J."/>
            <person name="Lipzen A."/>
            <person name="Kuo A."/>
            <person name="Riley R."/>
            <person name="Mondo S."/>
            <person name="LaButti K."/>
            <person name="Haridas S."/>
            <person name="Pangalinan J."/>
            <person name="Salamov A.A."/>
            <person name="Simmons B.A."/>
            <person name="Magnuson J.K."/>
            <person name="Chen J."/>
            <person name="Drula E."/>
            <person name="Henrissat B."/>
            <person name="Wiebenga A."/>
            <person name="Lubbers R.J."/>
            <person name="Gomes A.C."/>
            <person name="Makela M.R."/>
            <person name="Stajich J."/>
            <person name="Grigoriev I.V."/>
            <person name="Mortensen U.H."/>
            <person name="De vries R.P."/>
            <person name="Baker S.E."/>
            <person name="Andersen M.R."/>
        </authorList>
    </citation>
    <scope>NUCLEOTIDE SEQUENCE [LARGE SCALE GENOMIC DNA]</scope>
    <source>
        <strain evidence="5 6">CBS 600.67</strain>
    </source>
</reference>
<organism evidence="5 6">
    <name type="scientific">Aspergillus cavernicola</name>
    <dbReference type="NCBI Taxonomy" id="176166"/>
    <lineage>
        <taxon>Eukaryota</taxon>
        <taxon>Fungi</taxon>
        <taxon>Dikarya</taxon>
        <taxon>Ascomycota</taxon>
        <taxon>Pezizomycotina</taxon>
        <taxon>Eurotiomycetes</taxon>
        <taxon>Eurotiomycetidae</taxon>
        <taxon>Eurotiales</taxon>
        <taxon>Aspergillaceae</taxon>
        <taxon>Aspergillus</taxon>
        <taxon>Aspergillus subgen. Nidulantes</taxon>
    </lineage>
</organism>
<accession>A0ABR4HMR7</accession>
<keyword evidence="6" id="KW-1185">Reference proteome</keyword>
<dbReference type="Proteomes" id="UP001610335">
    <property type="component" value="Unassembled WGS sequence"/>
</dbReference>
<dbReference type="Pfam" id="PF00232">
    <property type="entry name" value="Glyco_hydro_1"/>
    <property type="match status" value="1"/>
</dbReference>
<name>A0ABR4HMR7_9EURO</name>
<evidence type="ECO:0000256" key="3">
    <source>
        <dbReference type="ARBA" id="ARBA00023295"/>
    </source>
</evidence>
<sequence length="117" mass="13744">MIPRLSHGMWDTQLFYPMIMRGVPGFAKRLYRQRSKARGSRCCRCRHVFYIGWFGDPIFLGHNYPAVMQEHLGNRLPEFTPSERELLKQKGPINAFYGMDHYSNDVRPQPFPKPGSR</sequence>
<proteinExistence type="inferred from homology"/>
<keyword evidence="2" id="KW-0378">Hydrolase</keyword>
<evidence type="ECO:0000256" key="4">
    <source>
        <dbReference type="RuleBase" id="RU003690"/>
    </source>
</evidence>
<dbReference type="InterPro" id="IPR017853">
    <property type="entry name" value="GH"/>
</dbReference>
<comment type="caution">
    <text evidence="5">The sequence shown here is derived from an EMBL/GenBank/DDBJ whole genome shotgun (WGS) entry which is preliminary data.</text>
</comment>
<dbReference type="Gene3D" id="3.20.20.80">
    <property type="entry name" value="Glycosidases"/>
    <property type="match status" value="1"/>
</dbReference>
<dbReference type="PANTHER" id="PTHR10353:SF36">
    <property type="entry name" value="LP05116P"/>
    <property type="match status" value="1"/>
</dbReference>
<evidence type="ECO:0000313" key="5">
    <source>
        <dbReference type="EMBL" id="KAL2816775.1"/>
    </source>
</evidence>
<gene>
    <name evidence="5" type="ORF">BDW59DRAFT_135934</name>
</gene>
<evidence type="ECO:0000256" key="1">
    <source>
        <dbReference type="ARBA" id="ARBA00010838"/>
    </source>
</evidence>
<comment type="similarity">
    <text evidence="1 4">Belongs to the glycosyl hydrolase 1 family.</text>
</comment>
<dbReference type="InterPro" id="IPR001360">
    <property type="entry name" value="Glyco_hydro_1"/>
</dbReference>
<dbReference type="PANTHER" id="PTHR10353">
    <property type="entry name" value="GLYCOSYL HYDROLASE"/>
    <property type="match status" value="1"/>
</dbReference>